<evidence type="ECO:0000256" key="1">
    <source>
        <dbReference type="SAM" id="MobiDB-lite"/>
    </source>
</evidence>
<proteinExistence type="predicted"/>
<reference evidence="4" key="1">
    <citation type="submission" date="2021-12" db="EMBL/GenBank/DDBJ databases">
        <authorList>
            <person name="Li Y."/>
        </authorList>
    </citation>
    <scope>NUCLEOTIDE SEQUENCE</scope>
    <source>
        <strain evidence="4">DKSPLA3</strain>
    </source>
</reference>
<feature type="region of interest" description="Disordered" evidence="1">
    <location>
        <begin position="166"/>
        <end position="291"/>
    </location>
</feature>
<dbReference type="Proteomes" id="UP001139089">
    <property type="component" value="Unassembled WGS sequence"/>
</dbReference>
<keyword evidence="2" id="KW-0732">Signal</keyword>
<keyword evidence="5" id="KW-1185">Reference proteome</keyword>
<dbReference type="Pfam" id="PF08239">
    <property type="entry name" value="SH3_3"/>
    <property type="match status" value="1"/>
</dbReference>
<evidence type="ECO:0000256" key="2">
    <source>
        <dbReference type="SAM" id="SignalP"/>
    </source>
</evidence>
<dbReference type="AlphaFoldDB" id="A0A9X1T8R4"/>
<feature type="chain" id="PRO_5040825549" evidence="2">
    <location>
        <begin position="20"/>
        <end position="291"/>
    </location>
</feature>
<evidence type="ECO:0000259" key="3">
    <source>
        <dbReference type="Pfam" id="PF08239"/>
    </source>
</evidence>
<feature type="signal peptide" evidence="2">
    <location>
        <begin position="1"/>
        <end position="19"/>
    </location>
</feature>
<comment type="caution">
    <text evidence="4">The sequence shown here is derived from an EMBL/GenBank/DDBJ whole genome shotgun (WGS) entry which is preliminary data.</text>
</comment>
<sequence>MLSGIALATTLLAPVAASAAEGFATANVNMRSGPSTRYPAVVVIPVGAPVEIHGCLADANWCDVSFSRGRGWVSGSYVQAEYQRSRVYVAPRYYRPLGIPTVTFELGNYWDRNYRNRDFYRDREYWRGGPDRFERDRDRPRFDRDRDRDRARFERDRDRDRFERDRDRDRFNNDGPRFDRDRPDFERDRNRDRDGNRDRPRFDRDNDGNRDRPQFDRDRRDNDRRDNDRQNFDRRDNGDRRDNDNRRDNDRNNPDRGVLERPNLDGGNDNRRDRDRDRRGACEIGEPGCTL</sequence>
<feature type="compositionally biased region" description="Basic and acidic residues" evidence="1">
    <location>
        <begin position="166"/>
        <end position="281"/>
    </location>
</feature>
<dbReference type="InterPro" id="IPR003646">
    <property type="entry name" value="SH3-like_bac-type"/>
</dbReference>
<name>A0A9X1T8R4_9HYPH</name>
<evidence type="ECO:0000313" key="4">
    <source>
        <dbReference type="EMBL" id="MCD7111028.1"/>
    </source>
</evidence>
<organism evidence="4 5">
    <name type="scientific">Rhizobium quercicola</name>
    <dbReference type="NCBI Taxonomy" id="2901226"/>
    <lineage>
        <taxon>Bacteria</taxon>
        <taxon>Pseudomonadati</taxon>
        <taxon>Pseudomonadota</taxon>
        <taxon>Alphaproteobacteria</taxon>
        <taxon>Hyphomicrobiales</taxon>
        <taxon>Rhizobiaceae</taxon>
        <taxon>Rhizobium/Agrobacterium group</taxon>
        <taxon>Rhizobium</taxon>
    </lineage>
</organism>
<gene>
    <name evidence="4" type="ORF">LRX75_18495</name>
</gene>
<dbReference type="Gene3D" id="2.30.30.40">
    <property type="entry name" value="SH3 Domains"/>
    <property type="match status" value="1"/>
</dbReference>
<feature type="domain" description="SH3b" evidence="3">
    <location>
        <begin position="27"/>
        <end position="79"/>
    </location>
</feature>
<dbReference type="EMBL" id="JAJOZR010000012">
    <property type="protein sequence ID" value="MCD7111028.1"/>
    <property type="molecule type" value="Genomic_DNA"/>
</dbReference>
<accession>A0A9X1T8R4</accession>
<evidence type="ECO:0000313" key="5">
    <source>
        <dbReference type="Proteomes" id="UP001139089"/>
    </source>
</evidence>
<protein>
    <submittedName>
        <fullName evidence="4">SH3 domain-containing protein</fullName>
    </submittedName>
</protein>